<evidence type="ECO:0000313" key="4">
    <source>
        <dbReference type="Proteomes" id="UP001310022"/>
    </source>
</evidence>
<evidence type="ECO:0000259" key="2">
    <source>
        <dbReference type="Pfam" id="PF13369"/>
    </source>
</evidence>
<protein>
    <recommendedName>
        <fullName evidence="2">Protein SirB1 N-terminal domain-containing protein</fullName>
    </recommendedName>
</protein>
<dbReference type="Pfam" id="PF13369">
    <property type="entry name" value="Transglut_core2"/>
    <property type="match status" value="1"/>
</dbReference>
<dbReference type="PANTHER" id="PTHR31350:SF21">
    <property type="entry name" value="F-BOX ONLY PROTEIN 21"/>
    <property type="match status" value="1"/>
</dbReference>
<dbReference type="PANTHER" id="PTHR31350">
    <property type="entry name" value="SI:DKEY-261L7.2"/>
    <property type="match status" value="1"/>
</dbReference>
<keyword evidence="4" id="KW-1185">Reference proteome</keyword>
<dbReference type="InterPro" id="IPR032698">
    <property type="entry name" value="SirB1_N"/>
</dbReference>
<evidence type="ECO:0000256" key="1">
    <source>
        <dbReference type="ARBA" id="ARBA00007100"/>
    </source>
</evidence>
<gene>
    <name evidence="3" type="ORF">PEDI_06440</name>
</gene>
<name>A0AAN4VW82_9BACT</name>
<comment type="caution">
    <text evidence="3">The sequence shown here is derived from an EMBL/GenBank/DDBJ whole genome shotgun (WGS) entry which is preliminary data.</text>
</comment>
<feature type="domain" description="Protein SirB1 N-terminal" evidence="2">
    <location>
        <begin position="104"/>
        <end position="252"/>
    </location>
</feature>
<accession>A0AAN4VW82</accession>
<organism evidence="3 4">
    <name type="scientific">Persicobacter diffluens</name>
    <dbReference type="NCBI Taxonomy" id="981"/>
    <lineage>
        <taxon>Bacteria</taxon>
        <taxon>Pseudomonadati</taxon>
        <taxon>Bacteroidota</taxon>
        <taxon>Cytophagia</taxon>
        <taxon>Cytophagales</taxon>
        <taxon>Persicobacteraceae</taxon>
        <taxon>Persicobacter</taxon>
    </lineage>
</organism>
<proteinExistence type="inferred from homology"/>
<dbReference type="Proteomes" id="UP001310022">
    <property type="component" value="Unassembled WGS sequence"/>
</dbReference>
<dbReference type="AlphaFoldDB" id="A0AAN4VW82"/>
<sequence>MIKTREFKALVSLLDDEDQMISSHINDRILSLGVNALPLLEKAWEEYTWNPEMQLKISELMHHLQYQKVVEGLENWRDGDQKDLMEALYWMACYSYPELQREELDNMLDAIIRKVRQGFNPDGHPVKQVKHINQVFFDELGFGPNSRNFHNPANSMVNQVLLTKRGNPISLCSVYYLVAKKLGMPITGVNLPNLFVLMYPHETMPFYINVFNKGLIFSREDLKEYVRHLQLKMEPVFFEPCSHWDIVVRSLRNLHYSFEHLGATDRAKDIQALIDIFSK</sequence>
<evidence type="ECO:0000313" key="3">
    <source>
        <dbReference type="EMBL" id="GJM60092.1"/>
    </source>
</evidence>
<comment type="similarity">
    <text evidence="1">Belongs to the UPF0162 family.</text>
</comment>
<dbReference type="RefSeq" id="WP_338235959.1">
    <property type="nucleotide sequence ID" value="NZ_BQKE01000001.1"/>
</dbReference>
<reference evidence="3 4" key="1">
    <citation type="submission" date="2021-12" db="EMBL/GenBank/DDBJ databases">
        <title>Genome sequencing of bacteria with rrn-lacking chromosome and rrn-plasmid.</title>
        <authorList>
            <person name="Anda M."/>
            <person name="Iwasaki W."/>
        </authorList>
    </citation>
    <scope>NUCLEOTIDE SEQUENCE [LARGE SCALE GENOMIC DNA]</scope>
    <source>
        <strain evidence="3 4">NBRC 15940</strain>
    </source>
</reference>
<dbReference type="EMBL" id="BQKE01000001">
    <property type="protein sequence ID" value="GJM60092.1"/>
    <property type="molecule type" value="Genomic_DNA"/>
</dbReference>